<evidence type="ECO:0000256" key="8">
    <source>
        <dbReference type="ARBA" id="ARBA00022771"/>
    </source>
</evidence>
<evidence type="ECO:0000256" key="12">
    <source>
        <dbReference type="ARBA" id="ARBA00023125"/>
    </source>
</evidence>
<evidence type="ECO:0000313" key="20">
    <source>
        <dbReference type="Proteomes" id="UP000178632"/>
    </source>
</evidence>
<dbReference type="CDD" id="cd03270">
    <property type="entry name" value="ABC_UvrA_I"/>
    <property type="match status" value="1"/>
</dbReference>
<dbReference type="GO" id="GO:0008270">
    <property type="term" value="F:zinc ion binding"/>
    <property type="evidence" value="ECO:0007669"/>
    <property type="project" value="UniProtKB-UniRule"/>
</dbReference>
<evidence type="ECO:0000256" key="6">
    <source>
        <dbReference type="ARBA" id="ARBA00022763"/>
    </source>
</evidence>
<accession>A0A1G2INL3</accession>
<dbReference type="GO" id="GO:0005737">
    <property type="term" value="C:cytoplasm"/>
    <property type="evidence" value="ECO:0007669"/>
    <property type="project" value="UniProtKB-SubCell"/>
</dbReference>
<evidence type="ECO:0000256" key="11">
    <source>
        <dbReference type="ARBA" id="ARBA00022881"/>
    </source>
</evidence>
<dbReference type="PANTHER" id="PTHR43152:SF3">
    <property type="entry name" value="UVRABC SYSTEM PROTEIN A"/>
    <property type="match status" value="1"/>
</dbReference>
<feature type="binding site" evidence="17">
    <location>
        <begin position="33"/>
        <end position="40"/>
    </location>
    <ligand>
        <name>ATP</name>
        <dbReference type="ChEBI" id="CHEBI:30616"/>
    </ligand>
</feature>
<keyword evidence="2 17" id="KW-0963">Cytoplasm</keyword>
<evidence type="ECO:0000256" key="7">
    <source>
        <dbReference type="ARBA" id="ARBA00022769"/>
    </source>
</evidence>
<evidence type="ECO:0000256" key="15">
    <source>
        <dbReference type="ARBA" id="ARBA00039316"/>
    </source>
</evidence>
<dbReference type="PANTHER" id="PTHR43152">
    <property type="entry name" value="UVRABC SYSTEM PROTEIN A"/>
    <property type="match status" value="1"/>
</dbReference>
<comment type="subunit">
    <text evidence="17">Forms a heterotetramer with UvrB during the search for lesions.</text>
</comment>
<dbReference type="Gene3D" id="1.20.1580.10">
    <property type="entry name" value="ABC transporter ATPase like domain"/>
    <property type="match status" value="2"/>
</dbReference>
<evidence type="ECO:0000259" key="18">
    <source>
        <dbReference type="PROSITE" id="PS50893"/>
    </source>
</evidence>
<keyword evidence="11 17" id="KW-0267">Excision nuclease</keyword>
<dbReference type="GO" id="GO:0016887">
    <property type="term" value="F:ATP hydrolysis activity"/>
    <property type="evidence" value="ECO:0007669"/>
    <property type="project" value="InterPro"/>
</dbReference>
<dbReference type="GO" id="GO:0009380">
    <property type="term" value="C:excinuclease repair complex"/>
    <property type="evidence" value="ECO:0007669"/>
    <property type="project" value="InterPro"/>
</dbReference>
<dbReference type="InterPro" id="IPR013815">
    <property type="entry name" value="ATP_grasp_subdomain_1"/>
</dbReference>
<dbReference type="SMART" id="SM00382">
    <property type="entry name" value="AAA"/>
    <property type="match status" value="2"/>
</dbReference>
<keyword evidence="5 17" id="KW-0547">Nucleotide-binding</keyword>
<dbReference type="HAMAP" id="MF_00205">
    <property type="entry name" value="UvrA"/>
    <property type="match status" value="1"/>
</dbReference>
<dbReference type="NCBIfam" id="NF001503">
    <property type="entry name" value="PRK00349.1"/>
    <property type="match status" value="1"/>
</dbReference>
<evidence type="ECO:0000256" key="14">
    <source>
        <dbReference type="ARBA" id="ARBA00038000"/>
    </source>
</evidence>
<dbReference type="FunFam" id="3.40.50.300:FF:000028">
    <property type="entry name" value="UvrABC system protein A"/>
    <property type="match status" value="1"/>
</dbReference>
<dbReference type="GO" id="GO:0009381">
    <property type="term" value="F:excinuclease ABC activity"/>
    <property type="evidence" value="ECO:0007669"/>
    <property type="project" value="UniProtKB-UniRule"/>
</dbReference>
<sequence>MADNFIKIRGARVHNLKNIDLDIPKNKLVVITGLSGSGKSSLAFDTLYAEGQRRYVESLSAYARQFLGVMDKPDVDKIEGISPAISIDQRKAMHNPRSTVGTITEIYDYLRLLYARIGKPHCPNCGKLISRQTVDQIVEQIMKLSKNSEITVMGPVIRSNKGEHKAVLEEIQRGGFVRVRIDGDIYPVEESLNRNLDRQKKHNIEVVVDRLVLDKDLDRSRLVDSLEIALRLGKGIVIVTANIKEALRRGSGQKKQNQNDFIFSEHFACEDCGISLPELEPRIFSFNNPYGACPECAGLGEKLEVDPELIMPNKNLTLAEGAIWPWSRASHKVGRQGYFASKIFELAQKHNFSVDEEVKNLPKKIIDIILCGEKGWEGVAQNLQRRYHETDSDWTRQEIEQYMVIKQCPKCKSKRLKPEVLAVTVGGQSIDKISEMSVDKTKEFFKNLQNKLSSGETKISLPITKEISDRLQFLNDVGLGYLTLSRKAGTLAGGEEQRIRLATQIGSKLSGVLYILDEPSVGLHARDQYRLIDTLVRLKELGNTVVVVEHDPQTMMSSDWIVDIGPGAGKHGGEIVFEGTAKELLKSHTLTGDYLSGRKKVTDSGLLRRSAPRNDASLSLRASPQTSAAIQSKSARFLEIIGASEHNLKNIDAKIPLEKFVCVTGVSGSGKSSLVNDILAKFLLKKFYRAKDEPGRHKEILGIENLNKVVLVDQSPIGRTPRSNPATYTGAFSYIRDIFTKTKEARIRGYSAGRFSFNVKGGRCEACEGQGQKKVEMYFLPDIYVECEECRGKRYSKEVLEIDYKGKNIADILSMTVEESMEFFKNIPGLYEKMRTLKEVGLSYVELGQAATSLSGGEAQRVKLATELSKKGTGRTLYILDEPTTGLHFDDIKKLIAVLRGLVDKKNTVLIIEHNIDFIKCADWILDLGPEGGEAGGEIVAEGTPEDISKNKKSYTGKYLKS</sequence>
<dbReference type="GO" id="GO:0005524">
    <property type="term" value="F:ATP binding"/>
    <property type="evidence" value="ECO:0007669"/>
    <property type="project" value="UniProtKB-UniRule"/>
</dbReference>
<dbReference type="CDD" id="cd03271">
    <property type="entry name" value="ABC_UvrA_II"/>
    <property type="match status" value="1"/>
</dbReference>
<comment type="function">
    <text evidence="17">The UvrABC repair system catalyzes the recognition and processing of DNA lesions. UvrA is an ATPase and a DNA-binding protein. A damage recognition complex composed of 2 UvrA and 2 UvrB subunits scans DNA for abnormalities. When the presence of a lesion has been verified by UvrB, the UvrA molecules dissociate.</text>
</comment>
<evidence type="ECO:0000256" key="10">
    <source>
        <dbReference type="ARBA" id="ARBA00022840"/>
    </source>
</evidence>
<evidence type="ECO:0000256" key="5">
    <source>
        <dbReference type="ARBA" id="ARBA00022741"/>
    </source>
</evidence>
<dbReference type="NCBIfam" id="TIGR00630">
    <property type="entry name" value="uvra"/>
    <property type="match status" value="1"/>
</dbReference>
<dbReference type="SUPFAM" id="SSF52540">
    <property type="entry name" value="P-loop containing nucleoside triphosphate hydrolases"/>
    <property type="match status" value="2"/>
</dbReference>
<dbReference type="InterPro" id="IPR003439">
    <property type="entry name" value="ABC_transporter-like_ATP-bd"/>
</dbReference>
<feature type="zinc finger region" description="C4-type" evidence="17">
    <location>
        <begin position="764"/>
        <end position="790"/>
    </location>
</feature>
<dbReference type="Pfam" id="PF17760">
    <property type="entry name" value="UvrA_inter"/>
    <property type="match status" value="1"/>
</dbReference>
<dbReference type="InterPro" id="IPR041102">
    <property type="entry name" value="UvrA_inter"/>
</dbReference>
<name>A0A1G2INL3_9BACT</name>
<evidence type="ECO:0000313" key="19">
    <source>
        <dbReference type="EMBL" id="OGZ76494.1"/>
    </source>
</evidence>
<evidence type="ECO:0000256" key="4">
    <source>
        <dbReference type="ARBA" id="ARBA00022737"/>
    </source>
</evidence>
<organism evidence="19 20">
    <name type="scientific">Candidatus Staskawiczbacteria bacterium RIFCSPLOWO2_12_FULL_37_15</name>
    <dbReference type="NCBI Taxonomy" id="1802218"/>
    <lineage>
        <taxon>Bacteria</taxon>
        <taxon>Candidatus Staskawicziibacteriota</taxon>
    </lineage>
</organism>
<dbReference type="InterPro" id="IPR004602">
    <property type="entry name" value="UvrA"/>
</dbReference>
<evidence type="ECO:0000256" key="17">
    <source>
        <dbReference type="HAMAP-Rule" id="MF_00205"/>
    </source>
</evidence>
<keyword evidence="10 17" id="KW-0067">ATP-binding</keyword>
<evidence type="ECO:0000256" key="16">
    <source>
        <dbReference type="ARBA" id="ARBA00042156"/>
    </source>
</evidence>
<gene>
    <name evidence="17" type="primary">uvrA</name>
    <name evidence="19" type="ORF">A3G45_01820</name>
</gene>
<feature type="binding site" evidence="17">
    <location>
        <begin position="665"/>
        <end position="672"/>
    </location>
    <ligand>
        <name>ATP</name>
        <dbReference type="ChEBI" id="CHEBI:30616"/>
    </ligand>
</feature>
<evidence type="ECO:0000256" key="9">
    <source>
        <dbReference type="ARBA" id="ARBA00022833"/>
    </source>
</evidence>
<dbReference type="GO" id="GO:0009432">
    <property type="term" value="P:SOS response"/>
    <property type="evidence" value="ECO:0007669"/>
    <property type="project" value="UniProtKB-UniRule"/>
</dbReference>
<dbReference type="Pfam" id="PF17755">
    <property type="entry name" value="UvrA_DNA-bind"/>
    <property type="match status" value="1"/>
</dbReference>
<feature type="zinc finger region" description="C4-type" evidence="17">
    <location>
        <begin position="269"/>
        <end position="296"/>
    </location>
</feature>
<keyword evidence="7 17" id="KW-0228">DNA excision</keyword>
<dbReference type="Gene3D" id="3.30.1490.20">
    <property type="entry name" value="ATP-grasp fold, A domain"/>
    <property type="match status" value="1"/>
</dbReference>
<comment type="similarity">
    <text evidence="14 17">Belongs to the ABC transporter superfamily. UvrA family.</text>
</comment>
<dbReference type="PROSITE" id="PS50893">
    <property type="entry name" value="ABC_TRANSPORTER_2"/>
    <property type="match status" value="1"/>
</dbReference>
<reference evidence="19 20" key="1">
    <citation type="journal article" date="2016" name="Nat. Commun.">
        <title>Thousands of microbial genomes shed light on interconnected biogeochemical processes in an aquifer system.</title>
        <authorList>
            <person name="Anantharaman K."/>
            <person name="Brown C.T."/>
            <person name="Hug L.A."/>
            <person name="Sharon I."/>
            <person name="Castelle C.J."/>
            <person name="Probst A.J."/>
            <person name="Thomas B.C."/>
            <person name="Singh A."/>
            <person name="Wilkins M.J."/>
            <person name="Karaoz U."/>
            <person name="Brodie E.L."/>
            <person name="Williams K.H."/>
            <person name="Hubbard S.S."/>
            <person name="Banfield J.F."/>
        </authorList>
    </citation>
    <scope>NUCLEOTIDE SEQUENCE [LARGE SCALE GENOMIC DNA]</scope>
</reference>
<dbReference type="AlphaFoldDB" id="A0A1G2INL3"/>
<keyword evidence="12 17" id="KW-0238">DNA-binding</keyword>
<dbReference type="Gene3D" id="3.40.50.300">
    <property type="entry name" value="P-loop containing nucleotide triphosphate hydrolases"/>
    <property type="match status" value="2"/>
</dbReference>
<evidence type="ECO:0000256" key="3">
    <source>
        <dbReference type="ARBA" id="ARBA00022723"/>
    </source>
</evidence>
<evidence type="ECO:0000256" key="2">
    <source>
        <dbReference type="ARBA" id="ARBA00022490"/>
    </source>
</evidence>
<dbReference type="Gene3D" id="1.10.8.280">
    <property type="entry name" value="ABC transporter ATPase domain-like"/>
    <property type="match status" value="1"/>
</dbReference>
<feature type="domain" description="ABC transporter" evidence="18">
    <location>
        <begin position="630"/>
        <end position="961"/>
    </location>
</feature>
<evidence type="ECO:0000256" key="1">
    <source>
        <dbReference type="ARBA" id="ARBA00004496"/>
    </source>
</evidence>
<proteinExistence type="inferred from homology"/>
<keyword evidence="4 17" id="KW-0677">Repeat</keyword>
<dbReference type="InterPro" id="IPR041552">
    <property type="entry name" value="UvrA_DNA-bd"/>
</dbReference>
<keyword evidence="9 17" id="KW-0862">Zinc</keyword>
<keyword evidence="6 17" id="KW-0227">DNA damage</keyword>
<protein>
    <recommendedName>
        <fullName evidence="15 17">UvrABC system protein A</fullName>
        <shortName evidence="17">UvrA protein</shortName>
    </recommendedName>
    <alternativeName>
        <fullName evidence="16 17">Excinuclease ABC subunit A</fullName>
    </alternativeName>
</protein>
<dbReference type="GO" id="GO:0003677">
    <property type="term" value="F:DNA binding"/>
    <property type="evidence" value="ECO:0007669"/>
    <property type="project" value="UniProtKB-UniRule"/>
</dbReference>
<keyword evidence="3 17" id="KW-0479">Metal-binding</keyword>
<comment type="subcellular location">
    <subcellularLocation>
        <location evidence="1 17">Cytoplasm</location>
    </subcellularLocation>
</comment>
<keyword evidence="13 17" id="KW-0234">DNA repair</keyword>
<keyword evidence="17" id="KW-0742">SOS response</keyword>
<dbReference type="InterPro" id="IPR027417">
    <property type="entry name" value="P-loop_NTPase"/>
</dbReference>
<dbReference type="EMBL" id="MHPE01000033">
    <property type="protein sequence ID" value="OGZ76494.1"/>
    <property type="molecule type" value="Genomic_DNA"/>
</dbReference>
<dbReference type="GO" id="GO:0006289">
    <property type="term" value="P:nucleotide-excision repair"/>
    <property type="evidence" value="ECO:0007669"/>
    <property type="project" value="UniProtKB-UniRule"/>
</dbReference>
<keyword evidence="8 17" id="KW-0863">Zinc-finger</keyword>
<dbReference type="InterPro" id="IPR017871">
    <property type="entry name" value="ABC_transporter-like_CS"/>
</dbReference>
<evidence type="ECO:0000256" key="13">
    <source>
        <dbReference type="ARBA" id="ARBA00023204"/>
    </source>
</evidence>
<dbReference type="Proteomes" id="UP000178632">
    <property type="component" value="Unassembled WGS sequence"/>
</dbReference>
<dbReference type="FunFam" id="1.20.1580.10:FF:000002">
    <property type="entry name" value="UvrABC system protein A"/>
    <property type="match status" value="1"/>
</dbReference>
<dbReference type="PROSITE" id="PS00211">
    <property type="entry name" value="ABC_TRANSPORTER_1"/>
    <property type="match status" value="1"/>
</dbReference>
<comment type="caution">
    <text evidence="19">The sequence shown here is derived from an EMBL/GenBank/DDBJ whole genome shotgun (WGS) entry which is preliminary data.</text>
</comment>
<dbReference type="InterPro" id="IPR003593">
    <property type="entry name" value="AAA+_ATPase"/>
</dbReference>